<dbReference type="Proteomes" id="UP001497512">
    <property type="component" value="Chromosome 7"/>
</dbReference>
<feature type="region of interest" description="Disordered" evidence="2">
    <location>
        <begin position="1"/>
        <end position="31"/>
    </location>
</feature>
<dbReference type="EMBL" id="OZ019899">
    <property type="protein sequence ID" value="CAK9231227.1"/>
    <property type="molecule type" value="Genomic_DNA"/>
</dbReference>
<dbReference type="PROSITE" id="PS50089">
    <property type="entry name" value="ZF_RING_2"/>
    <property type="match status" value="1"/>
</dbReference>
<keyword evidence="1" id="KW-0863">Zinc-finger</keyword>
<accession>A0ABP0UV72</accession>
<reference evidence="4" key="1">
    <citation type="submission" date="2024-02" db="EMBL/GenBank/DDBJ databases">
        <authorList>
            <consortium name="ELIXIR-Norway"/>
            <consortium name="Elixir Norway"/>
        </authorList>
    </citation>
    <scope>NUCLEOTIDE SEQUENCE</scope>
</reference>
<evidence type="ECO:0000259" key="3">
    <source>
        <dbReference type="PROSITE" id="PS50089"/>
    </source>
</evidence>
<evidence type="ECO:0000313" key="5">
    <source>
        <dbReference type="Proteomes" id="UP001497512"/>
    </source>
</evidence>
<proteinExistence type="predicted"/>
<dbReference type="Pfam" id="PF13920">
    <property type="entry name" value="zf-C3HC4_3"/>
    <property type="match status" value="1"/>
</dbReference>
<keyword evidence="1" id="KW-0862">Zinc</keyword>
<keyword evidence="5" id="KW-1185">Reference proteome</keyword>
<dbReference type="InterPro" id="IPR013083">
    <property type="entry name" value="Znf_RING/FYVE/PHD"/>
</dbReference>
<sequence length="718" mass="80754">MRGRSERPMDGSSRKRVKTEQDIQDSDADLQAQTMPALARSDDGDLSAALRFCHAELQEEGVSFPSSFGRMLSAAAAMVKSKAANEKQKAQLSKLCCPGLSIAMDKVLNSDVLAAWNEDVHACIFESLDGLRKLGSAILSQLPSPYPPPLDAVCLLEIMKALAVFVDDENKYHEMYSAGRGGTGAAYKPWKAPSQTEEVALKKSFEKIHMKLLKSMLLTPSFWSQGVTHFVRHLEQGEPAPAVRGARRSLFQLLEQDKNIISSIIQMIGDAVSMEHVQEVGRFFRILIKESKLLEEHVSALWDAEEASTAFEMLRVDILCCLLDTEWSIPDDSECSILEFVEWVDNLQGIPVGEELKILSLIKKLAIIDKTGVMGHSRVFQLCWKHSASLPMTTIMEGFKEIFQHCKSMDDTLHKDGELEFDIMKNGEGSVMEVLKKADTGGSVNSYALNMCETDLMLTLFLAKLSKTTHVALWPGTLSETTRKFRGFQGLSMPLIVGRLPVTRSDIGWESLHRAKLVQALQTGVHADLSAARLEVMEKLELKTLNTLNCESISHLQVDNKLNELSKQQKILFSELNDKQHREMMQFFEDCQMDRENIVKEVLYKKARVLACVEEGKKPVDESLSNYLHAAVGLLKEDKEKQKILLQKLEEAKEKMPSSECTLCMLGWTNRIRACYPCGHASVCYPCAEYWWRRKRRCPICNSPLSTKPIMLPNQLFI</sequence>
<keyword evidence="1" id="KW-0479">Metal-binding</keyword>
<protein>
    <recommendedName>
        <fullName evidence="3">RING-type domain-containing protein</fullName>
    </recommendedName>
</protein>
<evidence type="ECO:0000256" key="2">
    <source>
        <dbReference type="SAM" id="MobiDB-lite"/>
    </source>
</evidence>
<evidence type="ECO:0000313" key="4">
    <source>
        <dbReference type="EMBL" id="CAK9231227.1"/>
    </source>
</evidence>
<feature type="domain" description="RING-type" evidence="3">
    <location>
        <begin position="661"/>
        <end position="702"/>
    </location>
</feature>
<feature type="compositionally biased region" description="Basic and acidic residues" evidence="2">
    <location>
        <begin position="1"/>
        <end position="21"/>
    </location>
</feature>
<dbReference type="InterPro" id="IPR001841">
    <property type="entry name" value="Znf_RING"/>
</dbReference>
<dbReference type="Gene3D" id="3.30.40.10">
    <property type="entry name" value="Zinc/RING finger domain, C3HC4 (zinc finger)"/>
    <property type="match status" value="1"/>
</dbReference>
<dbReference type="SMART" id="SM00184">
    <property type="entry name" value="RING"/>
    <property type="match status" value="1"/>
</dbReference>
<gene>
    <name evidence="4" type="ORF">CSSPTR1EN2_LOCUS20406</name>
</gene>
<name>A0ABP0UV72_9BRYO</name>
<organism evidence="4 5">
    <name type="scientific">Sphagnum troendelagicum</name>
    <dbReference type="NCBI Taxonomy" id="128251"/>
    <lineage>
        <taxon>Eukaryota</taxon>
        <taxon>Viridiplantae</taxon>
        <taxon>Streptophyta</taxon>
        <taxon>Embryophyta</taxon>
        <taxon>Bryophyta</taxon>
        <taxon>Sphagnophytina</taxon>
        <taxon>Sphagnopsida</taxon>
        <taxon>Sphagnales</taxon>
        <taxon>Sphagnaceae</taxon>
        <taxon>Sphagnum</taxon>
    </lineage>
</organism>
<dbReference type="SUPFAM" id="SSF57850">
    <property type="entry name" value="RING/U-box"/>
    <property type="match status" value="1"/>
</dbReference>
<evidence type="ECO:0000256" key="1">
    <source>
        <dbReference type="PROSITE-ProRule" id="PRU00175"/>
    </source>
</evidence>